<evidence type="ECO:0000313" key="6">
    <source>
        <dbReference type="EMBL" id="MFC6673778.1"/>
    </source>
</evidence>
<dbReference type="PANTHER" id="PTHR38439:SF3">
    <property type="entry name" value="COPPER-RESISTANT CUPROPROTEIN COPI"/>
    <property type="match status" value="1"/>
</dbReference>
<evidence type="ECO:0000256" key="4">
    <source>
        <dbReference type="SAM" id="SignalP"/>
    </source>
</evidence>
<reference evidence="7" key="1">
    <citation type="journal article" date="2019" name="Int. J. Syst. Evol. Microbiol.">
        <title>The Global Catalogue of Microorganisms (GCM) 10K type strain sequencing project: providing services to taxonomists for standard genome sequencing and annotation.</title>
        <authorList>
            <consortium name="The Broad Institute Genomics Platform"/>
            <consortium name="The Broad Institute Genome Sequencing Center for Infectious Disease"/>
            <person name="Wu L."/>
            <person name="Ma J."/>
        </authorList>
    </citation>
    <scope>NUCLEOTIDE SEQUENCE [LARGE SCALE GENOMIC DNA]</scope>
    <source>
        <strain evidence="7">NBRC 111756</strain>
    </source>
</reference>
<evidence type="ECO:0000259" key="5">
    <source>
        <dbReference type="Pfam" id="PF00127"/>
    </source>
</evidence>
<dbReference type="Pfam" id="PF00127">
    <property type="entry name" value="Copper-bind"/>
    <property type="match status" value="1"/>
</dbReference>
<evidence type="ECO:0000256" key="2">
    <source>
        <dbReference type="ARBA" id="ARBA00023008"/>
    </source>
</evidence>
<dbReference type="SUPFAM" id="SSF49503">
    <property type="entry name" value="Cupredoxins"/>
    <property type="match status" value="1"/>
</dbReference>
<feature type="compositionally biased region" description="Gly residues" evidence="3">
    <location>
        <begin position="28"/>
        <end position="37"/>
    </location>
</feature>
<comment type="caution">
    <text evidence="6">The sequence shown here is derived from an EMBL/GenBank/DDBJ whole genome shotgun (WGS) entry which is preliminary data.</text>
</comment>
<feature type="chain" id="PRO_5046596648" evidence="4">
    <location>
        <begin position="23"/>
        <end position="183"/>
    </location>
</feature>
<name>A0ABW2A8H8_9GAMM</name>
<gene>
    <name evidence="6" type="ORF">ACFQDL_29580</name>
</gene>
<dbReference type="InterPro" id="IPR008972">
    <property type="entry name" value="Cupredoxin"/>
</dbReference>
<feature type="region of interest" description="Disordered" evidence="3">
    <location>
        <begin position="24"/>
        <end position="44"/>
    </location>
</feature>
<dbReference type="Proteomes" id="UP001596422">
    <property type="component" value="Unassembled WGS sequence"/>
</dbReference>
<sequence>MRSIKPLAFALALAMSAPFVHAEENQGHGHGSHGGADIGQPGMTKDATRTVEVTLYEMYYEPETIAVSAGETVRFVVKNSGELLHEFNIGTAAMHEAHQDKMQQMMDHGMLTPTGINEEMASMDHSAMPGMEGMGHDDANSVLVEPGETKELVWTFSGDARLEFACNIPGHYGAGMVGEIEQH</sequence>
<evidence type="ECO:0000256" key="3">
    <source>
        <dbReference type="SAM" id="MobiDB-lite"/>
    </source>
</evidence>
<dbReference type="EMBL" id="JBHSWE010000001">
    <property type="protein sequence ID" value="MFC6673778.1"/>
    <property type="molecule type" value="Genomic_DNA"/>
</dbReference>
<feature type="domain" description="Blue (type 1) copper" evidence="5">
    <location>
        <begin position="51"/>
        <end position="180"/>
    </location>
</feature>
<dbReference type="InterPro" id="IPR050845">
    <property type="entry name" value="Cu-binding_ET"/>
</dbReference>
<accession>A0ABW2A8H8</accession>
<dbReference type="PANTHER" id="PTHR38439">
    <property type="entry name" value="AURACYANIN-B"/>
    <property type="match status" value="1"/>
</dbReference>
<evidence type="ECO:0000256" key="1">
    <source>
        <dbReference type="ARBA" id="ARBA00022723"/>
    </source>
</evidence>
<dbReference type="RefSeq" id="WP_379912440.1">
    <property type="nucleotide sequence ID" value="NZ_JBHSWE010000001.1"/>
</dbReference>
<feature type="signal peptide" evidence="4">
    <location>
        <begin position="1"/>
        <end position="22"/>
    </location>
</feature>
<protein>
    <submittedName>
        <fullName evidence="6">Plastocyanin/azurin family copper-binding protein</fullName>
    </submittedName>
</protein>
<keyword evidence="4" id="KW-0732">Signal</keyword>
<dbReference type="InterPro" id="IPR000923">
    <property type="entry name" value="BlueCu_1"/>
</dbReference>
<organism evidence="6 7">
    <name type="scientific">Marinobacterium aestuariivivens</name>
    <dbReference type="NCBI Taxonomy" id="1698799"/>
    <lineage>
        <taxon>Bacteria</taxon>
        <taxon>Pseudomonadati</taxon>
        <taxon>Pseudomonadota</taxon>
        <taxon>Gammaproteobacteria</taxon>
        <taxon>Oceanospirillales</taxon>
        <taxon>Oceanospirillaceae</taxon>
        <taxon>Marinobacterium</taxon>
    </lineage>
</organism>
<dbReference type="Gene3D" id="2.60.40.420">
    <property type="entry name" value="Cupredoxins - blue copper proteins"/>
    <property type="match status" value="1"/>
</dbReference>
<keyword evidence="7" id="KW-1185">Reference proteome</keyword>
<keyword evidence="2" id="KW-0186">Copper</keyword>
<keyword evidence="1" id="KW-0479">Metal-binding</keyword>
<evidence type="ECO:0000313" key="7">
    <source>
        <dbReference type="Proteomes" id="UP001596422"/>
    </source>
</evidence>
<proteinExistence type="predicted"/>